<evidence type="ECO:0000313" key="5">
    <source>
        <dbReference type="EMBL" id="TCP29467.1"/>
    </source>
</evidence>
<dbReference type="SMART" id="SM00342">
    <property type="entry name" value="HTH_ARAC"/>
    <property type="match status" value="1"/>
</dbReference>
<evidence type="ECO:0000256" key="1">
    <source>
        <dbReference type="ARBA" id="ARBA00023015"/>
    </source>
</evidence>
<dbReference type="SUPFAM" id="SSF46689">
    <property type="entry name" value="Homeodomain-like"/>
    <property type="match status" value="2"/>
</dbReference>
<dbReference type="InterPro" id="IPR018062">
    <property type="entry name" value="HTH_AraC-typ_CS"/>
</dbReference>
<dbReference type="GO" id="GO:0003700">
    <property type="term" value="F:DNA-binding transcription factor activity"/>
    <property type="evidence" value="ECO:0007669"/>
    <property type="project" value="InterPro"/>
</dbReference>
<dbReference type="PROSITE" id="PS01124">
    <property type="entry name" value="HTH_ARAC_FAMILY_2"/>
    <property type="match status" value="1"/>
</dbReference>
<evidence type="ECO:0000259" key="4">
    <source>
        <dbReference type="PROSITE" id="PS01124"/>
    </source>
</evidence>
<dbReference type="InterPro" id="IPR037923">
    <property type="entry name" value="HTH-like"/>
</dbReference>
<keyword evidence="1" id="KW-0805">Transcription regulation</keyword>
<dbReference type="EMBL" id="SLXK01000010">
    <property type="protein sequence ID" value="TCP29467.1"/>
    <property type="molecule type" value="Genomic_DNA"/>
</dbReference>
<organism evidence="5 6">
    <name type="scientific">Scopulibacillus darangshiensis</name>
    <dbReference type="NCBI Taxonomy" id="442528"/>
    <lineage>
        <taxon>Bacteria</taxon>
        <taxon>Bacillati</taxon>
        <taxon>Bacillota</taxon>
        <taxon>Bacilli</taxon>
        <taxon>Bacillales</taxon>
        <taxon>Sporolactobacillaceae</taxon>
        <taxon>Scopulibacillus</taxon>
    </lineage>
</organism>
<name>A0A4R2P498_9BACL</name>
<protein>
    <submittedName>
        <fullName evidence="5">AraC family transcriptional regulator</fullName>
    </submittedName>
</protein>
<dbReference type="GO" id="GO:0043565">
    <property type="term" value="F:sequence-specific DNA binding"/>
    <property type="evidence" value="ECO:0007669"/>
    <property type="project" value="InterPro"/>
</dbReference>
<dbReference type="InterPro" id="IPR014710">
    <property type="entry name" value="RmlC-like_jellyroll"/>
</dbReference>
<evidence type="ECO:0000313" key="6">
    <source>
        <dbReference type="Proteomes" id="UP000295416"/>
    </source>
</evidence>
<dbReference type="InterPro" id="IPR009057">
    <property type="entry name" value="Homeodomain-like_sf"/>
</dbReference>
<dbReference type="Gene3D" id="2.60.120.10">
    <property type="entry name" value="Jelly Rolls"/>
    <property type="match status" value="1"/>
</dbReference>
<reference evidence="5 6" key="1">
    <citation type="submission" date="2019-03" db="EMBL/GenBank/DDBJ databases">
        <title>Genomic Encyclopedia of Type Strains, Phase IV (KMG-IV): sequencing the most valuable type-strain genomes for metagenomic binning, comparative biology and taxonomic classification.</title>
        <authorList>
            <person name="Goeker M."/>
        </authorList>
    </citation>
    <scope>NUCLEOTIDE SEQUENCE [LARGE SCALE GENOMIC DNA]</scope>
    <source>
        <strain evidence="5 6">DSM 19377</strain>
    </source>
</reference>
<comment type="caution">
    <text evidence="5">The sequence shown here is derived from an EMBL/GenBank/DDBJ whole genome shotgun (WGS) entry which is preliminary data.</text>
</comment>
<dbReference type="OrthoDB" id="149040at2"/>
<proteinExistence type="predicted"/>
<dbReference type="AlphaFoldDB" id="A0A4R2P498"/>
<dbReference type="PANTHER" id="PTHR43280:SF28">
    <property type="entry name" value="HTH-TYPE TRANSCRIPTIONAL ACTIVATOR RHAS"/>
    <property type="match status" value="1"/>
</dbReference>
<accession>A0A4R2P498</accession>
<gene>
    <name evidence="5" type="ORF">EV207_11088</name>
</gene>
<keyword evidence="3" id="KW-0804">Transcription</keyword>
<dbReference type="InterPro" id="IPR003313">
    <property type="entry name" value="AraC-bd"/>
</dbReference>
<dbReference type="PANTHER" id="PTHR43280">
    <property type="entry name" value="ARAC-FAMILY TRANSCRIPTIONAL REGULATOR"/>
    <property type="match status" value="1"/>
</dbReference>
<evidence type="ECO:0000256" key="2">
    <source>
        <dbReference type="ARBA" id="ARBA00023125"/>
    </source>
</evidence>
<evidence type="ECO:0000256" key="3">
    <source>
        <dbReference type="ARBA" id="ARBA00023163"/>
    </source>
</evidence>
<feature type="domain" description="HTH araC/xylS-type" evidence="4">
    <location>
        <begin position="222"/>
        <end position="320"/>
    </location>
</feature>
<keyword evidence="2" id="KW-0238">DNA-binding</keyword>
<dbReference type="InterPro" id="IPR018060">
    <property type="entry name" value="HTH_AraC"/>
</dbReference>
<keyword evidence="6" id="KW-1185">Reference proteome</keyword>
<dbReference type="Gene3D" id="1.10.10.60">
    <property type="entry name" value="Homeodomain-like"/>
    <property type="match status" value="2"/>
</dbReference>
<dbReference type="PROSITE" id="PS00041">
    <property type="entry name" value="HTH_ARAC_FAMILY_1"/>
    <property type="match status" value="1"/>
</dbReference>
<dbReference type="SUPFAM" id="SSF51215">
    <property type="entry name" value="Regulatory protein AraC"/>
    <property type="match status" value="1"/>
</dbReference>
<dbReference type="Pfam" id="PF02311">
    <property type="entry name" value="AraC_binding"/>
    <property type="match status" value="1"/>
</dbReference>
<dbReference type="Pfam" id="PF12833">
    <property type="entry name" value="HTH_18"/>
    <property type="match status" value="1"/>
</dbReference>
<sequence length="322" mass="37331">MWLPFILDSASQIVFVNTCHYFVLLRQKGEPAMNLSENSCYTARTNLDQQITRLRSNRASFNVHYWGATRHHYDNPVHKHSFFEICYVVDGEGTYQDHGIDYPLRSGVIFCSRPDISHQIRSKDGLYLLFVAFEMEESECTEETIQQFHRLKHKETFLIDDAHGTPTALIWRALITQASQKFSLNDGLQHLSHALLWSFVPLFKAHNEVAQKRLPQTAKTLYQAKLFIRDNLTQPLSLETVADYLHISARHLSRIFSAETGETFKNYVKKERINQASNMLLSTEYPIKYIAEATGFNSVHYFTRVFTRETGKSPALFRKESI</sequence>
<dbReference type="Proteomes" id="UP000295416">
    <property type="component" value="Unassembled WGS sequence"/>
</dbReference>